<keyword evidence="1" id="KW-0418">Kinase</keyword>
<keyword evidence="1" id="KW-0723">Serine/threonine-protein kinase</keyword>
<name>A0ACB7U7L4_DIOAL</name>
<dbReference type="EC" id="2.7.11.1" evidence="1"/>
<dbReference type="EMBL" id="CM037028">
    <property type="protein sequence ID" value="KAH7656277.1"/>
    <property type="molecule type" value="Genomic_DNA"/>
</dbReference>
<gene>
    <name evidence="1" type="ORF">IHE45_18G066300</name>
</gene>
<accession>A0ACB7U7L4</accession>
<comment type="caution">
    <text evidence="1">The sequence shown here is derived from an EMBL/GenBank/DDBJ whole genome shotgun (WGS) entry which is preliminary data.</text>
</comment>
<organism evidence="1 2">
    <name type="scientific">Dioscorea alata</name>
    <name type="common">Purple yam</name>
    <dbReference type="NCBI Taxonomy" id="55571"/>
    <lineage>
        <taxon>Eukaryota</taxon>
        <taxon>Viridiplantae</taxon>
        <taxon>Streptophyta</taxon>
        <taxon>Embryophyta</taxon>
        <taxon>Tracheophyta</taxon>
        <taxon>Spermatophyta</taxon>
        <taxon>Magnoliopsida</taxon>
        <taxon>Liliopsida</taxon>
        <taxon>Dioscoreales</taxon>
        <taxon>Dioscoreaceae</taxon>
        <taxon>Dioscorea</taxon>
    </lineage>
</organism>
<protein>
    <submittedName>
        <fullName evidence="1">Non-specific serine/threonine protein kinase protein</fullName>
        <ecNumber evidence="1">2.7.10.1</ecNumber>
        <ecNumber evidence="1">2.7.11.1</ecNumber>
    </submittedName>
</protein>
<sequence>MITQGVDAVLTIVRGIRSRWRCHDRQHVEEDSKVHLGLFKRFTLQELQVATDNFRETNIVGIGSLGKVYRGKLADDSLVTIARLDRPTSYGRGVFQAVVDLIDYICFHRNILRVIGFCMTSKEQLLVYPFMANGTLDTWLRGSSASKPPLNWPTRMQIALGAARGLSFLHERCVPKIIHAEVTPSNIFLDEEFEAVLGNFYLATQMGYKDDDITETVRGTIGFIAPEFVRSGELSEKCDVYGYGMTLLELITGQNSQFNVSVIFLIDRVEQLLKEKMLDSIADPKLKNNYVKEEVESLIQIALLCIQDEPDHRPKMSEVVRMIQGNGPAERWVEQELDVEMALYRTFHTASD</sequence>
<keyword evidence="1" id="KW-0808">Transferase</keyword>
<keyword evidence="2" id="KW-1185">Reference proteome</keyword>
<evidence type="ECO:0000313" key="1">
    <source>
        <dbReference type="EMBL" id="KAH7656277.1"/>
    </source>
</evidence>
<evidence type="ECO:0000313" key="2">
    <source>
        <dbReference type="Proteomes" id="UP000827976"/>
    </source>
</evidence>
<reference evidence="2" key="1">
    <citation type="journal article" date="2022" name="Nat. Commun.">
        <title>Chromosome evolution and the genetic basis of agronomically important traits in greater yam.</title>
        <authorList>
            <person name="Bredeson J.V."/>
            <person name="Lyons J.B."/>
            <person name="Oniyinde I.O."/>
            <person name="Okereke N.R."/>
            <person name="Kolade O."/>
            <person name="Nnabue I."/>
            <person name="Nwadili C.O."/>
            <person name="Hribova E."/>
            <person name="Parker M."/>
            <person name="Nwogha J."/>
            <person name="Shu S."/>
            <person name="Carlson J."/>
            <person name="Kariba R."/>
            <person name="Muthemba S."/>
            <person name="Knop K."/>
            <person name="Barton G.J."/>
            <person name="Sherwood A.V."/>
            <person name="Lopez-Montes A."/>
            <person name="Asiedu R."/>
            <person name="Jamnadass R."/>
            <person name="Muchugi A."/>
            <person name="Goodstein D."/>
            <person name="Egesi C.N."/>
            <person name="Featherston J."/>
            <person name="Asfaw A."/>
            <person name="Simpson G.G."/>
            <person name="Dolezel J."/>
            <person name="Hendre P.S."/>
            <person name="Van Deynze A."/>
            <person name="Kumar P.L."/>
            <person name="Obidiegwu J.E."/>
            <person name="Bhattacharjee R."/>
            <person name="Rokhsar D.S."/>
        </authorList>
    </citation>
    <scope>NUCLEOTIDE SEQUENCE [LARGE SCALE GENOMIC DNA]</scope>
    <source>
        <strain evidence="2">cv. TDa95/00328</strain>
    </source>
</reference>
<dbReference type="Proteomes" id="UP000827976">
    <property type="component" value="Chromosome 18"/>
</dbReference>
<dbReference type="EC" id="2.7.10.1" evidence="1"/>
<proteinExistence type="predicted"/>